<dbReference type="EMBL" id="BKZW01000001">
    <property type="protein sequence ID" value="GER87299.1"/>
    <property type="molecule type" value="Genomic_DNA"/>
</dbReference>
<dbReference type="InterPro" id="IPR013159">
    <property type="entry name" value="DnaA_C"/>
</dbReference>
<reference evidence="2 3" key="1">
    <citation type="submission" date="2019-10" db="EMBL/GenBank/DDBJ databases">
        <title>Dictyobacter vulcani sp. nov., within the class Ktedonobacteria, isolated from soil of volcanic Mt. Zao.</title>
        <authorList>
            <person name="Zheng Y."/>
            <person name="Wang C.M."/>
            <person name="Sakai Y."/>
            <person name="Abe K."/>
            <person name="Yokota A."/>
            <person name="Yabe S."/>
        </authorList>
    </citation>
    <scope>NUCLEOTIDE SEQUENCE [LARGE SCALE GENOMIC DNA]</scope>
    <source>
        <strain evidence="2 3">W12</strain>
    </source>
</reference>
<dbReference type="PROSITE" id="PS01008">
    <property type="entry name" value="DNAA"/>
    <property type="match status" value="1"/>
</dbReference>
<dbReference type="GO" id="GO:0003688">
    <property type="term" value="F:DNA replication origin binding"/>
    <property type="evidence" value="ECO:0007669"/>
    <property type="project" value="InterPro"/>
</dbReference>
<dbReference type="SUPFAM" id="SSF48295">
    <property type="entry name" value="TrpR-like"/>
    <property type="match status" value="1"/>
</dbReference>
<dbReference type="GO" id="GO:0005886">
    <property type="term" value="C:plasma membrane"/>
    <property type="evidence" value="ECO:0007669"/>
    <property type="project" value="TreeGrafter"/>
</dbReference>
<comment type="caution">
    <text evidence="2">The sequence shown here is derived from an EMBL/GenBank/DDBJ whole genome shotgun (WGS) entry which is preliminary data.</text>
</comment>
<dbReference type="GO" id="GO:0005524">
    <property type="term" value="F:ATP binding"/>
    <property type="evidence" value="ECO:0007669"/>
    <property type="project" value="InterPro"/>
</dbReference>
<dbReference type="PANTHER" id="PTHR30050">
    <property type="entry name" value="CHROMOSOMAL REPLICATION INITIATOR PROTEIN DNAA"/>
    <property type="match status" value="1"/>
</dbReference>
<name>A0A5J4KM85_9CHLR</name>
<dbReference type="InterPro" id="IPR010921">
    <property type="entry name" value="Trp_repressor/repl_initiator"/>
</dbReference>
<proteinExistence type="predicted"/>
<dbReference type="PANTHER" id="PTHR30050:SF2">
    <property type="entry name" value="CHROMOSOMAL REPLICATION INITIATOR PROTEIN DNAA"/>
    <property type="match status" value="1"/>
</dbReference>
<evidence type="ECO:0000313" key="2">
    <source>
        <dbReference type="EMBL" id="GER87299.1"/>
    </source>
</evidence>
<dbReference type="AlphaFoldDB" id="A0A5J4KM85"/>
<dbReference type="GO" id="GO:0006270">
    <property type="term" value="P:DNA replication initiation"/>
    <property type="evidence" value="ECO:0007669"/>
    <property type="project" value="InterPro"/>
</dbReference>
<dbReference type="Gene3D" id="1.10.1750.10">
    <property type="match status" value="1"/>
</dbReference>
<accession>A0A5J4KM85</accession>
<organism evidence="2 3">
    <name type="scientific">Dictyobacter vulcani</name>
    <dbReference type="NCBI Taxonomy" id="2607529"/>
    <lineage>
        <taxon>Bacteria</taxon>
        <taxon>Bacillati</taxon>
        <taxon>Chloroflexota</taxon>
        <taxon>Ktedonobacteria</taxon>
        <taxon>Ktedonobacterales</taxon>
        <taxon>Dictyobacteraceae</taxon>
        <taxon>Dictyobacter</taxon>
    </lineage>
</organism>
<feature type="domain" description="Chromosomal replication initiator DnaA C-terminal" evidence="1">
    <location>
        <begin position="74"/>
        <end position="143"/>
    </location>
</feature>
<keyword evidence="3" id="KW-1185">Reference proteome</keyword>
<evidence type="ECO:0000313" key="3">
    <source>
        <dbReference type="Proteomes" id="UP000326912"/>
    </source>
</evidence>
<sequence>MAILRVKADLLHYHVPDEIIAYIAGRVQTNIRELEGCLNRLMAYQQLHRVELTMDVARSAISSLGTDTREPTLNSRQIAQAVADYYHISLEAMCGKQRDKYIVTPRQIAMYLIRQETSTSLLEIGQLFGGRDHSTVLHSCEKIDRTININQTLRREIVAIRDQLMRE</sequence>
<dbReference type="RefSeq" id="WP_198925216.1">
    <property type="nucleotide sequence ID" value="NZ_BKZW01000001.1"/>
</dbReference>
<dbReference type="GO" id="GO:0006275">
    <property type="term" value="P:regulation of DNA replication"/>
    <property type="evidence" value="ECO:0007669"/>
    <property type="project" value="InterPro"/>
</dbReference>
<dbReference type="InterPro" id="IPR018312">
    <property type="entry name" value="Chromosome_initiator_DnaA_CS"/>
</dbReference>
<evidence type="ECO:0000259" key="1">
    <source>
        <dbReference type="SMART" id="SM00760"/>
    </source>
</evidence>
<gene>
    <name evidence="2" type="ORF">KDW_14610</name>
</gene>
<dbReference type="Proteomes" id="UP000326912">
    <property type="component" value="Unassembled WGS sequence"/>
</dbReference>
<dbReference type="SMART" id="SM00760">
    <property type="entry name" value="Bac_DnaA_C"/>
    <property type="match status" value="1"/>
</dbReference>
<dbReference type="CDD" id="cd06571">
    <property type="entry name" value="Bac_DnaA_C"/>
    <property type="match status" value="1"/>
</dbReference>
<protein>
    <recommendedName>
        <fullName evidence="1">Chromosomal replication initiator DnaA C-terminal domain-containing protein</fullName>
    </recommendedName>
</protein>
<dbReference type="Gene3D" id="1.10.8.60">
    <property type="match status" value="1"/>
</dbReference>
<dbReference type="Pfam" id="PF08299">
    <property type="entry name" value="Bac_DnaA_C"/>
    <property type="match status" value="1"/>
</dbReference>